<gene>
    <name evidence="1" type="ORF">AB4Y32_08820</name>
</gene>
<keyword evidence="2" id="KW-1185">Reference proteome</keyword>
<evidence type="ECO:0000313" key="2">
    <source>
        <dbReference type="Proteomes" id="UP001558850"/>
    </source>
</evidence>
<organism evidence="1 2">
    <name type="scientific">Paraburkholderia phymatum</name>
    <dbReference type="NCBI Taxonomy" id="148447"/>
    <lineage>
        <taxon>Bacteria</taxon>
        <taxon>Pseudomonadati</taxon>
        <taxon>Pseudomonadota</taxon>
        <taxon>Betaproteobacteria</taxon>
        <taxon>Burkholderiales</taxon>
        <taxon>Burkholderiaceae</taxon>
        <taxon>Paraburkholderia</taxon>
    </lineage>
</organism>
<accession>A0ACC6TX69</accession>
<reference evidence="1" key="1">
    <citation type="submission" date="2024-07" db="EMBL/GenBank/DDBJ databases">
        <title>A survey of Mimosa microsymbionts across Brazilian biomes reveals a high diversity of Paraburkholderia nodulating endemic species, but also that Cupriavidus is common as a symbiont of widespread species.</title>
        <authorList>
            <person name="Rouws L."/>
            <person name="Barauna A."/>
            <person name="Beukes C."/>
            <person name="Rouws J.R.C."/>
            <person name="De Faria S.M."/>
            <person name="Gross E."/>
            <person name="Bueno Dos Reis Junior F."/>
            <person name="Simon M.F."/>
            <person name="Maluk M."/>
            <person name="Odee D.W."/>
            <person name="Kenicer G."/>
            <person name="Young J.P.W."/>
            <person name="Reis V.M."/>
            <person name="Zilli J."/>
            <person name="James E.K."/>
        </authorList>
    </citation>
    <scope>NUCLEOTIDE SEQUENCE</scope>
    <source>
        <strain evidence="1">EG181B</strain>
    </source>
</reference>
<protein>
    <submittedName>
        <fullName evidence="1">EpsG family protein</fullName>
    </submittedName>
</protein>
<sequence length="346" mass="38359">MSYYILAILIFYTGIGLCITYGGTDCGVLFFFAFPMLLLVCLRGHTGTDTAAYYTAFMGLEKGDGYGGEPVFNLLSMALWWIDPDPRFVVNSISFMAGVLMLWGIGRNRYGAWFGGLLMVPAMFYELTMNLMRFGLASSIFLLATAIPFEKKPVRYLSLALLGTGTHFSSVLLFILFIPATKRGHMLILFPLAVVALAVSLLMPEYLSDKTDLYAGMAAPNESSGLMFLTLQASMLFVIFHFRGQFRVPISGLSLFGALAIACYVLTQVTYAGIRFQLLLMYLMNVVLMRQYAPRDGRMSPRLAACVFVIGLVAMAGRFHNMLDEEGRGASPFLPYRAIPALEEFQ</sequence>
<proteinExistence type="predicted"/>
<dbReference type="EMBL" id="JBFRCH010000003">
    <property type="protein sequence ID" value="MEX3931901.1"/>
    <property type="molecule type" value="Genomic_DNA"/>
</dbReference>
<name>A0ACC6TX69_9BURK</name>
<comment type="caution">
    <text evidence="1">The sequence shown here is derived from an EMBL/GenBank/DDBJ whole genome shotgun (WGS) entry which is preliminary data.</text>
</comment>
<evidence type="ECO:0000313" key="1">
    <source>
        <dbReference type="EMBL" id="MEX3931901.1"/>
    </source>
</evidence>
<dbReference type="Proteomes" id="UP001558850">
    <property type="component" value="Unassembled WGS sequence"/>
</dbReference>